<dbReference type="PANTHER" id="PTHR35910">
    <property type="entry name" value="2EXR DOMAIN-CONTAINING PROTEIN"/>
    <property type="match status" value="1"/>
</dbReference>
<organism evidence="3 4">
    <name type="scientific">Hymenoscyphus fraxineus</name>
    <dbReference type="NCBI Taxonomy" id="746836"/>
    <lineage>
        <taxon>Eukaryota</taxon>
        <taxon>Fungi</taxon>
        <taxon>Dikarya</taxon>
        <taxon>Ascomycota</taxon>
        <taxon>Pezizomycotina</taxon>
        <taxon>Leotiomycetes</taxon>
        <taxon>Helotiales</taxon>
        <taxon>Helotiaceae</taxon>
        <taxon>Hymenoscyphus</taxon>
    </lineage>
</organism>
<dbReference type="EMBL" id="CAJVRL010000058">
    <property type="protein sequence ID" value="CAG8954992.1"/>
    <property type="molecule type" value="Genomic_DNA"/>
</dbReference>
<evidence type="ECO:0000256" key="1">
    <source>
        <dbReference type="SAM" id="MobiDB-lite"/>
    </source>
</evidence>
<evidence type="ECO:0000259" key="2">
    <source>
        <dbReference type="Pfam" id="PF20150"/>
    </source>
</evidence>
<name>A0A9N9KZU3_9HELO</name>
<evidence type="ECO:0000313" key="3">
    <source>
        <dbReference type="EMBL" id="CAG8954992.1"/>
    </source>
</evidence>
<dbReference type="OrthoDB" id="3473305at2759"/>
<dbReference type="Pfam" id="PF20150">
    <property type="entry name" value="2EXR"/>
    <property type="match status" value="1"/>
</dbReference>
<gene>
    <name evidence="3" type="ORF">HYFRA_00008681</name>
</gene>
<feature type="compositionally biased region" description="Polar residues" evidence="1">
    <location>
        <begin position="27"/>
        <end position="37"/>
    </location>
</feature>
<accession>A0A9N9KZU3</accession>
<dbReference type="InterPro" id="IPR045518">
    <property type="entry name" value="2EXR"/>
</dbReference>
<protein>
    <recommendedName>
        <fullName evidence="2">2EXR domain-containing protein</fullName>
    </recommendedName>
</protein>
<feature type="compositionally biased region" description="Low complexity" evidence="1">
    <location>
        <begin position="11"/>
        <end position="25"/>
    </location>
</feature>
<dbReference type="Proteomes" id="UP000696280">
    <property type="component" value="Unassembled WGS sequence"/>
</dbReference>
<feature type="region of interest" description="Disordered" evidence="1">
    <location>
        <begin position="1"/>
        <end position="49"/>
    </location>
</feature>
<keyword evidence="4" id="KW-1185">Reference proteome</keyword>
<feature type="domain" description="2EXR" evidence="2">
    <location>
        <begin position="143"/>
        <end position="245"/>
    </location>
</feature>
<proteinExistence type="predicted"/>
<evidence type="ECO:0000313" key="4">
    <source>
        <dbReference type="Proteomes" id="UP000696280"/>
    </source>
</evidence>
<sequence>MEGVRIGRSNASAAAAHQTRAQESAFVISSQPTQTSAAVKGSENKRHERETIEHIGETSDHYKSNLERDRAVCFTKSSANTIIRYQDASQTLNGTTANSLRRSQAMDNRTISSQILKVHHTPEVNTVAALTSEVASIPTFTEFTLFPELPVELRLAVWSLAVKDLPGHAYEIRRKIHEVSSDSNSTASQTHSEYHIYDNNPQREIESVCREARTAALDLSTLIFKGDAANVSGKIGRVNLQNDTLFFGTAIGFQELEQITFEMGVDTSEKVRSICRMQWSDYFFCNFSDKPADNTAHWPDDGSTIFHYFPRLERIGLTLAGTVKYADNHERYGWKQNLVEVEEGLNTWDEAILKITRESLWDDWEDYQYRCARTHGCVGKIQTFPRVASMQYTRFY</sequence>
<reference evidence="3" key="1">
    <citation type="submission" date="2021-07" db="EMBL/GenBank/DDBJ databases">
        <authorList>
            <person name="Durling M."/>
        </authorList>
    </citation>
    <scope>NUCLEOTIDE SEQUENCE</scope>
</reference>
<dbReference type="PANTHER" id="PTHR35910:SF6">
    <property type="entry name" value="2EXR DOMAIN-CONTAINING PROTEIN"/>
    <property type="match status" value="1"/>
</dbReference>
<comment type="caution">
    <text evidence="3">The sequence shown here is derived from an EMBL/GenBank/DDBJ whole genome shotgun (WGS) entry which is preliminary data.</text>
</comment>
<dbReference type="AlphaFoldDB" id="A0A9N9KZU3"/>